<feature type="region of interest" description="Disordered" evidence="3">
    <location>
        <begin position="18"/>
        <end position="116"/>
    </location>
</feature>
<dbReference type="GO" id="GO:0071163">
    <property type="term" value="P:DNA replication preinitiation complex assembly"/>
    <property type="evidence" value="ECO:0007669"/>
    <property type="project" value="InterPro"/>
</dbReference>
<protein>
    <submittedName>
        <fullName evidence="5">CDT1 factor</fullName>
    </submittedName>
</protein>
<dbReference type="PANTHER" id="PTHR28637:SF1">
    <property type="entry name" value="DNA REPLICATION FACTOR CDT1"/>
    <property type="match status" value="1"/>
</dbReference>
<evidence type="ECO:0000256" key="1">
    <source>
        <dbReference type="ARBA" id="ARBA00008356"/>
    </source>
</evidence>
<accession>A0A7L2X149</accession>
<dbReference type="InterPro" id="IPR045173">
    <property type="entry name" value="Cdt1"/>
</dbReference>
<dbReference type="SUPFAM" id="SSF46785">
    <property type="entry name" value="Winged helix' DNA-binding domain"/>
    <property type="match status" value="1"/>
</dbReference>
<dbReference type="Proteomes" id="UP000580171">
    <property type="component" value="Unassembled WGS sequence"/>
</dbReference>
<dbReference type="GO" id="GO:0003677">
    <property type="term" value="F:DNA binding"/>
    <property type="evidence" value="ECO:0007669"/>
    <property type="project" value="InterPro"/>
</dbReference>
<dbReference type="GO" id="GO:0005634">
    <property type="term" value="C:nucleus"/>
    <property type="evidence" value="ECO:0007669"/>
    <property type="project" value="TreeGrafter"/>
</dbReference>
<keyword evidence="6" id="KW-1185">Reference proteome</keyword>
<dbReference type="GO" id="GO:0030174">
    <property type="term" value="P:regulation of DNA-templated DNA replication initiation"/>
    <property type="evidence" value="ECO:0007669"/>
    <property type="project" value="InterPro"/>
</dbReference>
<dbReference type="SMART" id="SM01075">
    <property type="entry name" value="CDT1"/>
    <property type="match status" value="1"/>
</dbReference>
<dbReference type="GO" id="GO:0070182">
    <property type="term" value="F:DNA polymerase binding"/>
    <property type="evidence" value="ECO:0007669"/>
    <property type="project" value="TreeGrafter"/>
</dbReference>
<dbReference type="InterPro" id="IPR032054">
    <property type="entry name" value="Cdt1_C"/>
</dbReference>
<feature type="non-terminal residue" evidence="5">
    <location>
        <position position="1"/>
    </location>
</feature>
<feature type="compositionally biased region" description="Basic and acidic residues" evidence="3">
    <location>
        <begin position="104"/>
        <end position="113"/>
    </location>
</feature>
<keyword evidence="2" id="KW-0131">Cell cycle</keyword>
<dbReference type="EMBL" id="VYZV01041766">
    <property type="protein sequence ID" value="NXS75951.1"/>
    <property type="molecule type" value="Genomic_DNA"/>
</dbReference>
<feature type="non-terminal residue" evidence="5">
    <location>
        <position position="604"/>
    </location>
</feature>
<dbReference type="GO" id="GO:0000076">
    <property type="term" value="P:DNA replication checkpoint signaling"/>
    <property type="evidence" value="ECO:0007669"/>
    <property type="project" value="TreeGrafter"/>
</dbReference>
<organism evidence="5 6">
    <name type="scientific">Pandion haliaetus</name>
    <name type="common">Osprey</name>
    <name type="synonym">Falco haliaetus</name>
    <dbReference type="NCBI Taxonomy" id="56262"/>
    <lineage>
        <taxon>Eukaryota</taxon>
        <taxon>Metazoa</taxon>
        <taxon>Chordata</taxon>
        <taxon>Craniata</taxon>
        <taxon>Vertebrata</taxon>
        <taxon>Euteleostomi</taxon>
        <taxon>Archelosauria</taxon>
        <taxon>Archosauria</taxon>
        <taxon>Dinosauria</taxon>
        <taxon>Saurischia</taxon>
        <taxon>Theropoda</taxon>
        <taxon>Coelurosauria</taxon>
        <taxon>Aves</taxon>
        <taxon>Neognathae</taxon>
        <taxon>Neoaves</taxon>
        <taxon>Telluraves</taxon>
        <taxon>Accipitrimorphae</taxon>
        <taxon>Accipitriformes</taxon>
        <taxon>Pandionidae</taxon>
        <taxon>Pandion</taxon>
    </lineage>
</organism>
<dbReference type="AlphaFoldDB" id="A0A7L2X149"/>
<dbReference type="OrthoDB" id="341730at2759"/>
<reference evidence="5 6" key="1">
    <citation type="submission" date="2019-09" db="EMBL/GenBank/DDBJ databases">
        <title>Bird 10,000 Genomes (B10K) Project - Family phase.</title>
        <authorList>
            <person name="Zhang G."/>
        </authorList>
    </citation>
    <scope>NUCLEOTIDE SEQUENCE [LARGE SCALE GENOMIC DNA]</scope>
    <source>
        <strain evidence="5">B10K-DU-012-58</strain>
        <tissue evidence="5">Muscle</tissue>
    </source>
</reference>
<proteinExistence type="inferred from homology"/>
<dbReference type="Pfam" id="PF08839">
    <property type="entry name" value="CDT1"/>
    <property type="match status" value="1"/>
</dbReference>
<gene>
    <name evidence="5" type="primary">Cdt1</name>
    <name evidence="5" type="ORF">PANHAL_R01195</name>
</gene>
<evidence type="ECO:0000259" key="4">
    <source>
        <dbReference type="SMART" id="SM01075"/>
    </source>
</evidence>
<evidence type="ECO:0000313" key="6">
    <source>
        <dbReference type="Proteomes" id="UP000580171"/>
    </source>
</evidence>
<comment type="similarity">
    <text evidence="1">Belongs to the Cdt1 family.</text>
</comment>
<dbReference type="PANTHER" id="PTHR28637">
    <property type="entry name" value="DNA REPLICATION FACTOR CDT1"/>
    <property type="match status" value="1"/>
</dbReference>
<evidence type="ECO:0000256" key="2">
    <source>
        <dbReference type="ARBA" id="ARBA00023306"/>
    </source>
</evidence>
<feature type="compositionally biased region" description="Pro residues" evidence="3">
    <location>
        <begin position="51"/>
        <end position="60"/>
    </location>
</feature>
<dbReference type="Pfam" id="PF16679">
    <property type="entry name" value="CDT1_C"/>
    <property type="match status" value="1"/>
</dbReference>
<evidence type="ECO:0000256" key="3">
    <source>
        <dbReference type="SAM" id="MobiDB-lite"/>
    </source>
</evidence>
<dbReference type="CDD" id="cd08767">
    <property type="entry name" value="Cdt1_c"/>
    <property type="match status" value="1"/>
</dbReference>
<dbReference type="Gene3D" id="1.10.10.1420">
    <property type="entry name" value="DNA replication factor Cdt1, C-terminal WH domain"/>
    <property type="match status" value="1"/>
</dbReference>
<dbReference type="GO" id="GO:0000278">
    <property type="term" value="P:mitotic cell cycle"/>
    <property type="evidence" value="ECO:0007669"/>
    <property type="project" value="TreeGrafter"/>
</dbReference>
<name>A0A7L2X149_PANHA</name>
<dbReference type="InterPro" id="IPR014939">
    <property type="entry name" value="CDT1_Gemini-bd-like"/>
</dbReference>
<evidence type="ECO:0000313" key="5">
    <source>
        <dbReference type="EMBL" id="NXS75951.1"/>
    </source>
</evidence>
<sequence length="604" mass="66057">MAQLRLTDFFSRTKAVTGAPVKRGGGGRRLKAALAGPPEEEEEGAPVGLSPHPPPPPGSPRTPARGGSPVLRGLAGRKRSRREMEAEPPVGARPGEPSGKSARKKLELPRDAEPGPPVAVGNCWGRGCAASPGAEALKRGPALTVCPLPTQEDLAGLRCRLQRVKMLAQLAQLPPIPAWASTDLRSRLEQVRQLELRIREKKEGSGAAPGARPSGDTGAAAPAAEAGEKAPAYQRFHTLAQDQPPGLTLPYKFKVLAEMFRSVDTIAGMLFNRAETITFAKVKQGVQDMMRKQFDERHVGQIKAVYPTSYRLRQEKNIPTFGNSVKKSDYQLTLEPVLGEEEKVDGRPHLSASRLLERRKEFNRNLVNIVKQHHKAFLAALSPPMVVPEEKLTRWHPRFNVDEVPDISPAELPQPPREDRLTTAQEVLSTARGMLTPKMEKALANLALRTAEAGAGEPVVSKAPSPASTSSALKGVSQALLERIRAKEAQKLQALMTRDPQQEERLAMLGRLPAMARILRNVFVAEKKQALTMEMACARMAESYDAQMPPGEMEKHLRLFAELLPDWVGIHTIRTDTYIKLDKGKDLGLITERLTKAAKEAEAL</sequence>
<dbReference type="CDD" id="cd08674">
    <property type="entry name" value="Cdt1_m"/>
    <property type="match status" value="1"/>
</dbReference>
<dbReference type="InterPro" id="IPR036390">
    <property type="entry name" value="WH_DNA-bd_sf"/>
</dbReference>
<feature type="region of interest" description="Disordered" evidence="3">
    <location>
        <begin position="199"/>
        <end position="227"/>
    </location>
</feature>
<dbReference type="InterPro" id="IPR038090">
    <property type="entry name" value="Cdt1_C_WH_dom_sf"/>
</dbReference>
<feature type="domain" description="CDT1 Geminin-binding" evidence="4">
    <location>
        <begin position="249"/>
        <end position="414"/>
    </location>
</feature>
<comment type="caution">
    <text evidence="5">The sequence shown here is derived from an EMBL/GenBank/DDBJ whole genome shotgun (WGS) entry which is preliminary data.</text>
</comment>
<feature type="compositionally biased region" description="Low complexity" evidence="3">
    <location>
        <begin position="205"/>
        <end position="227"/>
    </location>
</feature>